<dbReference type="EMBL" id="JACAZE010000031">
    <property type="protein sequence ID" value="KAF7288797.1"/>
    <property type="molecule type" value="Genomic_DNA"/>
</dbReference>
<dbReference type="Proteomes" id="UP000613580">
    <property type="component" value="Unassembled WGS sequence"/>
</dbReference>
<gene>
    <name evidence="2" type="ORF">HMN09_01361500</name>
</gene>
<comment type="caution">
    <text evidence="2">The sequence shown here is derived from an EMBL/GenBank/DDBJ whole genome shotgun (WGS) entry which is preliminary data.</text>
</comment>
<feature type="region of interest" description="Disordered" evidence="1">
    <location>
        <begin position="23"/>
        <end position="57"/>
    </location>
</feature>
<protein>
    <submittedName>
        <fullName evidence="2">Uncharacterized protein</fullName>
    </submittedName>
</protein>
<sequence>MRLCRDQSIVVVGEWVLARKDLPRAASGPPVPRDCPPRNEDITTARSRSGIPNGRRDCNALNRFDSRRLLSDQVASGRSYFIPE</sequence>
<keyword evidence="3" id="KW-1185">Reference proteome</keyword>
<evidence type="ECO:0000313" key="2">
    <source>
        <dbReference type="EMBL" id="KAF7288797.1"/>
    </source>
</evidence>
<organism evidence="2 3">
    <name type="scientific">Mycena chlorophos</name>
    <name type="common">Agaric fungus</name>
    <name type="synonym">Agaricus chlorophos</name>
    <dbReference type="NCBI Taxonomy" id="658473"/>
    <lineage>
        <taxon>Eukaryota</taxon>
        <taxon>Fungi</taxon>
        <taxon>Dikarya</taxon>
        <taxon>Basidiomycota</taxon>
        <taxon>Agaricomycotina</taxon>
        <taxon>Agaricomycetes</taxon>
        <taxon>Agaricomycetidae</taxon>
        <taxon>Agaricales</taxon>
        <taxon>Marasmiineae</taxon>
        <taxon>Mycenaceae</taxon>
        <taxon>Mycena</taxon>
    </lineage>
</organism>
<accession>A0A8H6VP01</accession>
<proteinExistence type="predicted"/>
<name>A0A8H6VP01_MYCCL</name>
<evidence type="ECO:0000313" key="3">
    <source>
        <dbReference type="Proteomes" id="UP000613580"/>
    </source>
</evidence>
<reference evidence="2" key="1">
    <citation type="submission" date="2020-05" db="EMBL/GenBank/DDBJ databases">
        <title>Mycena genomes resolve the evolution of fungal bioluminescence.</title>
        <authorList>
            <person name="Tsai I.J."/>
        </authorList>
    </citation>
    <scope>NUCLEOTIDE SEQUENCE</scope>
    <source>
        <strain evidence="2">110903Hualien_Pintung</strain>
    </source>
</reference>
<dbReference type="AlphaFoldDB" id="A0A8H6VP01"/>
<evidence type="ECO:0000256" key="1">
    <source>
        <dbReference type="SAM" id="MobiDB-lite"/>
    </source>
</evidence>